<proteinExistence type="predicted"/>
<evidence type="ECO:0000313" key="1">
    <source>
        <dbReference type="EMBL" id="KAI3793262.1"/>
    </source>
</evidence>
<dbReference type="Proteomes" id="UP001056120">
    <property type="component" value="Linkage Group LG12"/>
</dbReference>
<gene>
    <name evidence="1" type="ORF">L1987_35878</name>
</gene>
<accession>A0ACB9HCH2</accession>
<sequence length="108" mass="12295">MGSGRTVTLSLFSPMFANDMAKVAWGTTRGRYTTSCDPSVSIHILLFFYYYWRSIHTFVLSHPIRFKPILHRKHSDLIIVSNGGFLPICITSSILFPSSTNYFTVSIR</sequence>
<comment type="caution">
    <text evidence="1">The sequence shown here is derived from an EMBL/GenBank/DDBJ whole genome shotgun (WGS) entry which is preliminary data.</text>
</comment>
<dbReference type="EMBL" id="CM042029">
    <property type="protein sequence ID" value="KAI3793262.1"/>
    <property type="molecule type" value="Genomic_DNA"/>
</dbReference>
<reference evidence="1 2" key="2">
    <citation type="journal article" date="2022" name="Mol. Ecol. Resour.">
        <title>The genomes of chicory, endive, great burdock and yacon provide insights into Asteraceae paleo-polyploidization history and plant inulin production.</title>
        <authorList>
            <person name="Fan W."/>
            <person name="Wang S."/>
            <person name="Wang H."/>
            <person name="Wang A."/>
            <person name="Jiang F."/>
            <person name="Liu H."/>
            <person name="Zhao H."/>
            <person name="Xu D."/>
            <person name="Zhang Y."/>
        </authorList>
    </citation>
    <scope>NUCLEOTIDE SEQUENCE [LARGE SCALE GENOMIC DNA]</scope>
    <source>
        <strain evidence="2">cv. Yunnan</strain>
        <tissue evidence="1">Leaves</tissue>
    </source>
</reference>
<organism evidence="1 2">
    <name type="scientific">Smallanthus sonchifolius</name>
    <dbReference type="NCBI Taxonomy" id="185202"/>
    <lineage>
        <taxon>Eukaryota</taxon>
        <taxon>Viridiplantae</taxon>
        <taxon>Streptophyta</taxon>
        <taxon>Embryophyta</taxon>
        <taxon>Tracheophyta</taxon>
        <taxon>Spermatophyta</taxon>
        <taxon>Magnoliopsida</taxon>
        <taxon>eudicotyledons</taxon>
        <taxon>Gunneridae</taxon>
        <taxon>Pentapetalae</taxon>
        <taxon>asterids</taxon>
        <taxon>campanulids</taxon>
        <taxon>Asterales</taxon>
        <taxon>Asteraceae</taxon>
        <taxon>Asteroideae</taxon>
        <taxon>Heliantheae alliance</taxon>
        <taxon>Millerieae</taxon>
        <taxon>Smallanthus</taxon>
    </lineage>
</organism>
<reference evidence="2" key="1">
    <citation type="journal article" date="2022" name="Mol. Ecol. Resour.">
        <title>The genomes of chicory, endive, great burdock and yacon provide insights into Asteraceae palaeo-polyploidization history and plant inulin production.</title>
        <authorList>
            <person name="Fan W."/>
            <person name="Wang S."/>
            <person name="Wang H."/>
            <person name="Wang A."/>
            <person name="Jiang F."/>
            <person name="Liu H."/>
            <person name="Zhao H."/>
            <person name="Xu D."/>
            <person name="Zhang Y."/>
        </authorList>
    </citation>
    <scope>NUCLEOTIDE SEQUENCE [LARGE SCALE GENOMIC DNA]</scope>
    <source>
        <strain evidence="2">cv. Yunnan</strain>
    </source>
</reference>
<protein>
    <submittedName>
        <fullName evidence="1">Uncharacterized protein</fullName>
    </submittedName>
</protein>
<keyword evidence="2" id="KW-1185">Reference proteome</keyword>
<evidence type="ECO:0000313" key="2">
    <source>
        <dbReference type="Proteomes" id="UP001056120"/>
    </source>
</evidence>
<name>A0ACB9HCH2_9ASTR</name>